<feature type="transmembrane region" description="Helical" evidence="1">
    <location>
        <begin position="495"/>
        <end position="513"/>
    </location>
</feature>
<sequence>MKQISKYYPHLIAIVGFVLVSLIYFYPVLSGKKLYQSDIAQFTGMAKEQNDFRAAGKGEPYWTNSSFGGMPTYQMGANYQHDYIGKLDDLLRFLPRPADYLFLYFLGFYSLLLVLKTDPLKAFLGALAFGFSTYMIVILGVGHNAKAHAIAYMPMVVAGVLLVFRRKYITGGLLTMIAAALEINANHFQMTYYLLFLLLAIVVYYLYKAVKQKDFKPLLVSFGIFAGAGILAVGVNASNLLATAEYTDFSIRGKSELTFKPDGSANDTKSAMEYDYITEYSYGILESFNLIAPRLFGGSNGEKLDDNSATYEFLISQGVPQDQAQHGIDSMPLYWGDQPLVAAPAYIGAVVFFLAILAFFVDDRKIKYAFLAGAILSLLLSWGKNFPALTNFFIDYVPLYDKFRAVSSIQVVLELCVPVLAVMGLQSFFASDKQDRLKKLYMASGVFIGIMALLLVIKGQFTFGGGSDDMLRQSYGPEFVDALKKDRSSFYSADLLRSTVLVLAAAAALWFFLKNKISQTTALVIVGVVMIGDLFFIDKNYVEADDFVDARYVDMPFEPTQVDQAIMQDTTHYRVFEINAIHNARTSYFHKSLSGYSAVRPRRMEQLLEYQIAKNNLEVLNLLNTKYVIQTNEKGEEFAIPNPDANGNAWFVKQVNEVTSADAEMKALDKLDSKNVAVVNAKEFGKQLSAKTFAKDSTASIQVVKYEPNHLKYKTDNANAGLAVFSEMYYPYGWNAYVDGKKAEILRADYVLRALSLPAGKHTVEFKFEPQVVRTGGNITLGSSVLMLLLAAAGIYFERKKKQAAH</sequence>
<evidence type="ECO:0000256" key="1">
    <source>
        <dbReference type="SAM" id="Phobius"/>
    </source>
</evidence>
<reference evidence="2 3" key="1">
    <citation type="submission" date="2020-07" db="EMBL/GenBank/DDBJ databases">
        <authorList>
            <person name="Sun Q."/>
        </authorList>
    </citation>
    <scope>NUCLEOTIDE SEQUENCE [LARGE SCALE GENOMIC DNA]</scope>
    <source>
        <strain evidence="2 3">MAH-1</strain>
    </source>
</reference>
<proteinExistence type="predicted"/>
<organism evidence="2 3">
    <name type="scientific">Flavobacterium agri</name>
    <dbReference type="NCBI Taxonomy" id="2743471"/>
    <lineage>
        <taxon>Bacteria</taxon>
        <taxon>Pseudomonadati</taxon>
        <taxon>Bacteroidota</taxon>
        <taxon>Flavobacteriia</taxon>
        <taxon>Flavobacteriales</taxon>
        <taxon>Flavobacteriaceae</taxon>
        <taxon>Flavobacterium</taxon>
    </lineage>
</organism>
<gene>
    <name evidence="2" type="ORF">HZF10_00260</name>
</gene>
<name>A0A7Y9C5G4_9FLAO</name>
<dbReference type="RefSeq" id="WP_176004156.1">
    <property type="nucleotide sequence ID" value="NZ_JABWMI010000001.1"/>
</dbReference>
<feature type="transmembrane region" description="Helical" evidence="1">
    <location>
        <begin position="219"/>
        <end position="242"/>
    </location>
</feature>
<feature type="transmembrane region" description="Helical" evidence="1">
    <location>
        <begin position="122"/>
        <end position="141"/>
    </location>
</feature>
<feature type="transmembrane region" description="Helical" evidence="1">
    <location>
        <begin position="520"/>
        <end position="537"/>
    </location>
</feature>
<feature type="transmembrane region" description="Helical" evidence="1">
    <location>
        <begin position="191"/>
        <end position="207"/>
    </location>
</feature>
<feature type="transmembrane region" description="Helical" evidence="1">
    <location>
        <begin position="440"/>
        <end position="461"/>
    </location>
</feature>
<keyword evidence="1" id="KW-1133">Transmembrane helix</keyword>
<dbReference type="Proteomes" id="UP000535020">
    <property type="component" value="Unassembled WGS sequence"/>
</dbReference>
<dbReference type="EMBL" id="JACBJI010000001">
    <property type="protein sequence ID" value="NYA69333.1"/>
    <property type="molecule type" value="Genomic_DNA"/>
</dbReference>
<feature type="transmembrane region" description="Helical" evidence="1">
    <location>
        <begin position="368"/>
        <end position="385"/>
    </location>
</feature>
<accession>A0A7Y9C5G4</accession>
<keyword evidence="3" id="KW-1185">Reference proteome</keyword>
<evidence type="ECO:0000313" key="3">
    <source>
        <dbReference type="Proteomes" id="UP000535020"/>
    </source>
</evidence>
<keyword evidence="1" id="KW-0472">Membrane</keyword>
<feature type="transmembrane region" description="Helical" evidence="1">
    <location>
        <begin position="147"/>
        <end position="164"/>
    </location>
</feature>
<feature type="transmembrane region" description="Helical" evidence="1">
    <location>
        <begin position="98"/>
        <end position="115"/>
    </location>
</feature>
<feature type="transmembrane region" description="Helical" evidence="1">
    <location>
        <begin position="7"/>
        <end position="26"/>
    </location>
</feature>
<dbReference type="PANTHER" id="PTHR38454">
    <property type="entry name" value="INTEGRAL MEMBRANE PROTEIN-RELATED"/>
    <property type="match status" value="1"/>
</dbReference>
<feature type="transmembrane region" description="Helical" evidence="1">
    <location>
        <begin position="340"/>
        <end position="361"/>
    </location>
</feature>
<dbReference type="AlphaFoldDB" id="A0A7Y9C5G4"/>
<keyword evidence="1" id="KW-0812">Transmembrane</keyword>
<dbReference type="Pfam" id="PF09586">
    <property type="entry name" value="YfhO"/>
    <property type="match status" value="1"/>
</dbReference>
<feature type="transmembrane region" description="Helical" evidence="1">
    <location>
        <begin position="405"/>
        <end position="428"/>
    </location>
</feature>
<protein>
    <submittedName>
        <fullName evidence="2">YfhO family protein</fullName>
    </submittedName>
</protein>
<feature type="transmembrane region" description="Helical" evidence="1">
    <location>
        <begin position="169"/>
        <end position="185"/>
    </location>
</feature>
<evidence type="ECO:0000313" key="2">
    <source>
        <dbReference type="EMBL" id="NYA69333.1"/>
    </source>
</evidence>
<comment type="caution">
    <text evidence="2">The sequence shown here is derived from an EMBL/GenBank/DDBJ whole genome shotgun (WGS) entry which is preliminary data.</text>
</comment>
<feature type="transmembrane region" description="Helical" evidence="1">
    <location>
        <begin position="779"/>
        <end position="797"/>
    </location>
</feature>
<dbReference type="PANTHER" id="PTHR38454:SF1">
    <property type="entry name" value="INTEGRAL MEMBRANE PROTEIN"/>
    <property type="match status" value="1"/>
</dbReference>
<dbReference type="InterPro" id="IPR018580">
    <property type="entry name" value="Uncharacterised_YfhO"/>
</dbReference>